<accession>A0ABN0VJA2</accession>
<sequence length="57" mass="6758">MAFFNYDESIYRYSSFAELFVCRCLSYFIRIEDSDENIQDFLDRSGLGSTLFENFDG</sequence>
<comment type="caution">
    <text evidence="1">The sequence shown here is derived from an EMBL/GenBank/DDBJ whole genome shotgun (WGS) entry which is preliminary data.</text>
</comment>
<gene>
    <name evidence="1" type="ORF">GCM10009129_00220</name>
</gene>
<proteinExistence type="predicted"/>
<name>A0ABN0VJA2_9GAMM</name>
<protein>
    <submittedName>
        <fullName evidence="1">Uncharacterized protein</fullName>
    </submittedName>
</protein>
<keyword evidence="2" id="KW-1185">Reference proteome</keyword>
<evidence type="ECO:0000313" key="2">
    <source>
        <dbReference type="Proteomes" id="UP001501787"/>
    </source>
</evidence>
<dbReference type="Proteomes" id="UP001501787">
    <property type="component" value="Unassembled WGS sequence"/>
</dbReference>
<reference evidence="1 2" key="1">
    <citation type="journal article" date="2019" name="Int. J. Syst. Evol. Microbiol.">
        <title>The Global Catalogue of Microorganisms (GCM) 10K type strain sequencing project: providing services to taxonomists for standard genome sequencing and annotation.</title>
        <authorList>
            <consortium name="The Broad Institute Genomics Platform"/>
            <consortium name="The Broad Institute Genome Sequencing Center for Infectious Disease"/>
            <person name="Wu L."/>
            <person name="Ma J."/>
        </authorList>
    </citation>
    <scope>NUCLEOTIDE SEQUENCE [LARGE SCALE GENOMIC DNA]</scope>
    <source>
        <strain evidence="1 2">JCM 16343</strain>
    </source>
</reference>
<dbReference type="EMBL" id="BAAAFR010000001">
    <property type="protein sequence ID" value="GAA0307145.1"/>
    <property type="molecule type" value="Genomic_DNA"/>
</dbReference>
<evidence type="ECO:0000313" key="1">
    <source>
        <dbReference type="EMBL" id="GAA0307145.1"/>
    </source>
</evidence>
<organism evidence="1 2">
    <name type="scientific">Psychrobacter aestuarii</name>
    <dbReference type="NCBI Taxonomy" id="556327"/>
    <lineage>
        <taxon>Bacteria</taxon>
        <taxon>Pseudomonadati</taxon>
        <taxon>Pseudomonadota</taxon>
        <taxon>Gammaproteobacteria</taxon>
        <taxon>Moraxellales</taxon>
        <taxon>Moraxellaceae</taxon>
        <taxon>Psychrobacter</taxon>
    </lineage>
</organism>